<dbReference type="Gene3D" id="3.40.50.2000">
    <property type="entry name" value="Glycogen Phosphorylase B"/>
    <property type="match status" value="2"/>
</dbReference>
<accession>A0ABD5J2J1</accession>
<dbReference type="SUPFAM" id="SSF53756">
    <property type="entry name" value="UDP-Glycosyltransferase/glycogen phosphorylase"/>
    <property type="match status" value="1"/>
</dbReference>
<dbReference type="PANTHER" id="PTHR45947:SF3">
    <property type="entry name" value="SULFOQUINOVOSYL TRANSFERASE SQD2"/>
    <property type="match status" value="1"/>
</dbReference>
<dbReference type="InterPro" id="IPR050194">
    <property type="entry name" value="Glycosyltransferase_grp1"/>
</dbReference>
<evidence type="ECO:0000313" key="4">
    <source>
        <dbReference type="Proteomes" id="UP001339962"/>
    </source>
</evidence>
<feature type="domain" description="Glycosyltransferase subfamily 4-like N-terminal" evidence="2">
    <location>
        <begin position="14"/>
        <end position="178"/>
    </location>
</feature>
<dbReference type="AlphaFoldDB" id="A0ABD5J2J1"/>
<dbReference type="Pfam" id="PF13439">
    <property type="entry name" value="Glyco_transf_4"/>
    <property type="match status" value="1"/>
</dbReference>
<evidence type="ECO:0000313" key="3">
    <source>
        <dbReference type="EMBL" id="MED5053791.1"/>
    </source>
</evidence>
<dbReference type="CDD" id="cd03814">
    <property type="entry name" value="GT4-like"/>
    <property type="match status" value="1"/>
</dbReference>
<keyword evidence="3" id="KW-0328">Glycosyltransferase</keyword>
<dbReference type="GO" id="GO:0016757">
    <property type="term" value="F:glycosyltransferase activity"/>
    <property type="evidence" value="ECO:0007669"/>
    <property type="project" value="UniProtKB-KW"/>
</dbReference>
<reference evidence="3 4" key="1">
    <citation type="submission" date="2023-03" db="EMBL/GenBank/DDBJ databases">
        <title>Bacillus Genome Sequencing.</title>
        <authorList>
            <person name="Dunlap C."/>
        </authorList>
    </citation>
    <scope>NUCLEOTIDE SEQUENCE [LARGE SCALE GENOMIC DNA]</scope>
    <source>
        <strain evidence="3 4">NRS-38</strain>
    </source>
</reference>
<organism evidence="3 4">
    <name type="scientific">Anoxybacteroides rupiense</name>
    <dbReference type="NCBI Taxonomy" id="311460"/>
    <lineage>
        <taxon>Bacteria</taxon>
        <taxon>Bacillati</taxon>
        <taxon>Bacillota</taxon>
        <taxon>Bacilli</taxon>
        <taxon>Bacillales</taxon>
        <taxon>Anoxybacillaceae</taxon>
        <taxon>Anoxybacteroides</taxon>
    </lineage>
</organism>
<dbReference type="RefSeq" id="WP_183186364.1">
    <property type="nucleotide sequence ID" value="NZ_JACIDF010000002.1"/>
</dbReference>
<dbReference type="Proteomes" id="UP001339962">
    <property type="component" value="Unassembled WGS sequence"/>
</dbReference>
<name>A0ABD5J2J1_9BACL</name>
<gene>
    <name evidence="3" type="ORF">P9850_18685</name>
</gene>
<protein>
    <submittedName>
        <fullName evidence="3">Glycosyltransferase family 1 protein</fullName>
        <ecNumber evidence="3">2.4.-.-</ecNumber>
    </submittedName>
</protein>
<feature type="domain" description="Glycosyl transferase family 1" evidence="1">
    <location>
        <begin position="187"/>
        <end position="348"/>
    </location>
</feature>
<proteinExistence type="predicted"/>
<evidence type="ECO:0000259" key="2">
    <source>
        <dbReference type="Pfam" id="PF13439"/>
    </source>
</evidence>
<comment type="caution">
    <text evidence="3">The sequence shown here is derived from an EMBL/GenBank/DDBJ whole genome shotgun (WGS) entry which is preliminary data.</text>
</comment>
<dbReference type="InterPro" id="IPR028098">
    <property type="entry name" value="Glyco_trans_4-like_N"/>
</dbReference>
<evidence type="ECO:0000259" key="1">
    <source>
        <dbReference type="Pfam" id="PF00534"/>
    </source>
</evidence>
<dbReference type="PANTHER" id="PTHR45947">
    <property type="entry name" value="SULFOQUINOVOSYL TRANSFERASE SQD2"/>
    <property type="match status" value="1"/>
</dbReference>
<dbReference type="Pfam" id="PF00534">
    <property type="entry name" value="Glycos_transf_1"/>
    <property type="match status" value="1"/>
</dbReference>
<keyword evidence="3" id="KW-0808">Transferase</keyword>
<sequence>MRVALFTDTFVPKINGVARTLKRLTDFFEKKNIEYKVFAPEIPDYPFFHSRIHRLSSFRFFLYPECRVAVPNVMQMKAELQAFQPHLIHVATPFNIGICGLHYARKMQVPLVGSYHTNFDHYLRYYDLQFLSNFLWRYMHWFHRSMQKIFVPSQDTMEQLKRRGFTNLHLWPRGVDCSLFHPYYHQREVREKYNIDEKYLLVYVGRIAVEKDVQLLPEIAKRLPESLRDHVHWLVVGDGPLKEEMQQRAPERMTFVGYLQGSDLAKVYAAADLFVFPSATETFGNVVLESLASGTAVIGADSGGVKSIMQHGAFGYLCEPGAIDEFAAAIVRFLSNDTQRKQMELAGRAYALTQNWEVIFENLISEYEKVWRHHAERLHA</sequence>
<dbReference type="InterPro" id="IPR001296">
    <property type="entry name" value="Glyco_trans_1"/>
</dbReference>
<dbReference type="EC" id="2.4.-.-" evidence="3"/>
<dbReference type="EMBL" id="JARTLI010000070">
    <property type="protein sequence ID" value="MED5053791.1"/>
    <property type="molecule type" value="Genomic_DNA"/>
</dbReference>